<evidence type="ECO:0000313" key="13">
    <source>
        <dbReference type="Proteomes" id="UP000026962"/>
    </source>
</evidence>
<comment type="similarity">
    <text evidence="3">Belongs to the phospholipase D family. C2-PLD subfamily.</text>
</comment>
<dbReference type="Gramene" id="OPUNC02G00970.1">
    <property type="protein sequence ID" value="OPUNC02G00970.1"/>
    <property type="gene ID" value="OPUNC02G00970"/>
</dbReference>
<dbReference type="GO" id="GO:0009395">
    <property type="term" value="P:phospholipid catabolic process"/>
    <property type="evidence" value="ECO:0007669"/>
    <property type="project" value="TreeGrafter"/>
</dbReference>
<dbReference type="SUPFAM" id="SSF56024">
    <property type="entry name" value="Phospholipase D/nuclease"/>
    <property type="match status" value="2"/>
</dbReference>
<keyword evidence="6" id="KW-0378">Hydrolase</keyword>
<dbReference type="InterPro" id="IPR000008">
    <property type="entry name" value="C2_dom"/>
</dbReference>
<dbReference type="eggNOG" id="KOG1329">
    <property type="taxonomic scope" value="Eukaryota"/>
</dbReference>
<dbReference type="InterPro" id="IPR015679">
    <property type="entry name" value="PLipase_D_fam"/>
</dbReference>
<reference evidence="12" key="1">
    <citation type="submission" date="2015-04" db="UniProtKB">
        <authorList>
            <consortium name="EnsemblPlants"/>
        </authorList>
    </citation>
    <scope>IDENTIFICATION</scope>
</reference>
<dbReference type="EC" id="3.1.4.4" evidence="4"/>
<dbReference type="GO" id="GO:0005886">
    <property type="term" value="C:plasma membrane"/>
    <property type="evidence" value="ECO:0007669"/>
    <property type="project" value="TreeGrafter"/>
</dbReference>
<proteinExistence type="inferred from homology"/>
<dbReference type="PANTHER" id="PTHR18896:SF70">
    <property type="entry name" value="OS02G0120200 PROTEIN"/>
    <property type="match status" value="1"/>
</dbReference>
<comment type="cofactor">
    <cofactor evidence="2">
        <name>Ca(2+)</name>
        <dbReference type="ChEBI" id="CHEBI:29108"/>
    </cofactor>
</comment>
<protein>
    <recommendedName>
        <fullName evidence="4">phospholipase D</fullName>
        <ecNumber evidence="4">3.1.4.4</ecNumber>
    </recommendedName>
</protein>
<evidence type="ECO:0000259" key="11">
    <source>
        <dbReference type="PROSITE" id="PS50035"/>
    </source>
</evidence>
<dbReference type="Gene3D" id="2.60.40.150">
    <property type="entry name" value="C2 domain"/>
    <property type="match status" value="1"/>
</dbReference>
<dbReference type="Gene3D" id="3.30.870.10">
    <property type="entry name" value="Endonuclease Chain A"/>
    <property type="match status" value="2"/>
</dbReference>
<keyword evidence="8" id="KW-0443">Lipid metabolism</keyword>
<evidence type="ECO:0000313" key="12">
    <source>
        <dbReference type="EnsemblPlants" id="OPUNC02G00970.1"/>
    </source>
</evidence>
<dbReference type="Proteomes" id="UP000026962">
    <property type="component" value="Chromosome 2"/>
</dbReference>
<dbReference type="OMA" id="ESWHAQV"/>
<keyword evidence="7" id="KW-0442">Lipid degradation</keyword>
<evidence type="ECO:0000256" key="7">
    <source>
        <dbReference type="ARBA" id="ARBA00022963"/>
    </source>
</evidence>
<evidence type="ECO:0000256" key="4">
    <source>
        <dbReference type="ARBA" id="ARBA00012027"/>
    </source>
</evidence>
<dbReference type="AlphaFoldDB" id="A0A0E0JUS7"/>
<dbReference type="Pfam" id="PF00168">
    <property type="entry name" value="C2"/>
    <property type="match status" value="1"/>
</dbReference>
<evidence type="ECO:0000256" key="8">
    <source>
        <dbReference type="ARBA" id="ARBA00023098"/>
    </source>
</evidence>
<dbReference type="InterPro" id="IPR001736">
    <property type="entry name" value="PLipase_D/transphosphatidylase"/>
</dbReference>
<dbReference type="SMART" id="SM00239">
    <property type="entry name" value="C2"/>
    <property type="match status" value="1"/>
</dbReference>
<dbReference type="SUPFAM" id="SSF49562">
    <property type="entry name" value="C2 domain (Calcium/lipid-binding domain, CaLB)"/>
    <property type="match status" value="1"/>
</dbReference>
<dbReference type="HOGENOM" id="CLU_004684_2_0_1"/>
<evidence type="ECO:0000256" key="5">
    <source>
        <dbReference type="ARBA" id="ARBA00022737"/>
    </source>
</evidence>
<accession>A0A0E0JUS7</accession>
<dbReference type="PROSITE" id="PS50035">
    <property type="entry name" value="PLD"/>
    <property type="match status" value="1"/>
</dbReference>
<evidence type="ECO:0000256" key="1">
    <source>
        <dbReference type="ARBA" id="ARBA00000798"/>
    </source>
</evidence>
<dbReference type="EnsemblPlants" id="OPUNC02G00970.1">
    <property type="protein sequence ID" value="OPUNC02G00970.1"/>
    <property type="gene ID" value="OPUNC02G00970"/>
</dbReference>
<dbReference type="PROSITE" id="PS50004">
    <property type="entry name" value="C2"/>
    <property type="match status" value="1"/>
</dbReference>
<feature type="domain" description="C2" evidence="10">
    <location>
        <begin position="3"/>
        <end position="162"/>
    </location>
</feature>
<evidence type="ECO:0000256" key="9">
    <source>
        <dbReference type="SAM" id="MobiDB-lite"/>
    </source>
</evidence>
<evidence type="ECO:0000256" key="2">
    <source>
        <dbReference type="ARBA" id="ARBA00001913"/>
    </source>
</evidence>
<evidence type="ECO:0000256" key="3">
    <source>
        <dbReference type="ARBA" id="ARBA00010683"/>
    </source>
</evidence>
<dbReference type="STRING" id="4537.A0A0E0JUS7"/>
<comment type="catalytic activity">
    <reaction evidence="1">
        <text>a 1,2-diacyl-sn-glycero-3-phosphocholine + H2O = a 1,2-diacyl-sn-glycero-3-phosphate + choline + H(+)</text>
        <dbReference type="Rhea" id="RHEA:14445"/>
        <dbReference type="ChEBI" id="CHEBI:15354"/>
        <dbReference type="ChEBI" id="CHEBI:15377"/>
        <dbReference type="ChEBI" id="CHEBI:15378"/>
        <dbReference type="ChEBI" id="CHEBI:57643"/>
        <dbReference type="ChEBI" id="CHEBI:58608"/>
        <dbReference type="EC" id="3.1.4.4"/>
    </reaction>
</comment>
<feature type="domain" description="PLD phosphodiesterase" evidence="11">
    <location>
        <begin position="380"/>
        <end position="415"/>
    </location>
</feature>
<keyword evidence="13" id="KW-1185">Reference proteome</keyword>
<keyword evidence="5" id="KW-0677">Repeat</keyword>
<dbReference type="GO" id="GO:0004630">
    <property type="term" value="F:phospholipase D activity"/>
    <property type="evidence" value="ECO:0007669"/>
    <property type="project" value="UniProtKB-EC"/>
</dbReference>
<dbReference type="PANTHER" id="PTHR18896">
    <property type="entry name" value="PHOSPHOLIPASE D"/>
    <property type="match status" value="1"/>
</dbReference>
<sequence length="612" mass="67727">MSWSGELSPPPPPPPGTRLLHGDLELTIHEARGLPNMDFLSTLLRRLCLCLRPPARRPTGQSRGSVPGDDDDRRQPHGHHLLQTSDPYTAIVVAGNTLARTHVVRNSEDPKWSTHVLLHLAHEARGVDLHVKDADPFGSDLIGVAFLPAADVLAASDTPIVRRELPLHRPDGRGTPKPNSAIVITASFVPAGEQQRYTDAGGVPAYFPARRGCGVKLYQDAHVAAGELDGVRRRGVFEPGRCWEDMCLAVLGAQHLVYVAGWSVNTKVRLVREAMSPEMAAKVEEVRMTATDDDDNPVTAEDMSLGALLKYKSQEGVRVCLLVWDDKTSHDSFFLKTVAHQFKLNFGGLMQTHDEETKKFFKDSPNAERGVSASMQIVGTMYTQHQKCLLVDTPASESTRRITAFLGGLDLAAGRYDTPAHRLFGDLGTVFSGDVYNSAIPVAKEEGPRQPWHDMHCRVDGPAAYDVLENFEQRWRKAAKLFRRAKSHWKDDALLKLERISWILSPSNSGAGAGDGDDSHLFALPDGHPESWHAQVFRSVDSGSVKGLPRCWQTKNMEAKHLLCDKNVAVEQSIHTAYVRAIRSAKRFIYIENQFFIGSSFAWPSYKHQGTV</sequence>
<organism evidence="12">
    <name type="scientific">Oryza punctata</name>
    <name type="common">Red rice</name>
    <dbReference type="NCBI Taxonomy" id="4537"/>
    <lineage>
        <taxon>Eukaryota</taxon>
        <taxon>Viridiplantae</taxon>
        <taxon>Streptophyta</taxon>
        <taxon>Embryophyta</taxon>
        <taxon>Tracheophyta</taxon>
        <taxon>Spermatophyta</taxon>
        <taxon>Magnoliopsida</taxon>
        <taxon>Liliopsida</taxon>
        <taxon>Poales</taxon>
        <taxon>Poaceae</taxon>
        <taxon>BOP clade</taxon>
        <taxon>Oryzoideae</taxon>
        <taxon>Oryzeae</taxon>
        <taxon>Oryzinae</taxon>
        <taxon>Oryza</taxon>
    </lineage>
</organism>
<evidence type="ECO:0000259" key="10">
    <source>
        <dbReference type="PROSITE" id="PS50004"/>
    </source>
</evidence>
<name>A0A0E0JUS7_ORYPU</name>
<dbReference type="InterPro" id="IPR035892">
    <property type="entry name" value="C2_domain_sf"/>
</dbReference>
<feature type="region of interest" description="Disordered" evidence="9">
    <location>
        <begin position="55"/>
        <end position="86"/>
    </location>
</feature>
<evidence type="ECO:0000256" key="6">
    <source>
        <dbReference type="ARBA" id="ARBA00022801"/>
    </source>
</evidence>
<reference evidence="12" key="2">
    <citation type="submission" date="2018-05" db="EMBL/GenBank/DDBJ databases">
        <title>OpunRS2 (Oryza punctata Reference Sequence Version 2).</title>
        <authorList>
            <person name="Zhang J."/>
            <person name="Kudrna D."/>
            <person name="Lee S."/>
            <person name="Talag J."/>
            <person name="Welchert J."/>
            <person name="Wing R.A."/>
        </authorList>
    </citation>
    <scope>NUCLEOTIDE SEQUENCE [LARGE SCALE GENOMIC DNA]</scope>
</reference>